<dbReference type="Gene3D" id="1.10.10.10">
    <property type="entry name" value="Winged helix-like DNA-binding domain superfamily/Winged helix DNA-binding domain"/>
    <property type="match status" value="1"/>
</dbReference>
<sequence length="131" mass="14955">MISTRGRYALRVMIDLAEHEKGQYIPLKDIAARQELSKKYLEIIVKDLVRSHLIIGTSGKGGGYKLSRPPEDYTVGEIIELMEGTLAPVACLADGNPECPRKDICKTRPLWVEYYSMKHNFFYSKKLCDLF</sequence>
<evidence type="ECO:0000256" key="1">
    <source>
        <dbReference type="ARBA" id="ARBA00023125"/>
    </source>
</evidence>
<dbReference type="NCBIfam" id="TIGR00738">
    <property type="entry name" value="rrf2_super"/>
    <property type="match status" value="1"/>
</dbReference>
<dbReference type="PANTHER" id="PTHR33221">
    <property type="entry name" value="WINGED HELIX-TURN-HELIX TRANSCRIPTIONAL REGULATOR, RRF2 FAMILY"/>
    <property type="match status" value="1"/>
</dbReference>
<dbReference type="InterPro" id="IPR000944">
    <property type="entry name" value="Tscrpt_reg_Rrf2"/>
</dbReference>
<proteinExistence type="predicted"/>
<dbReference type="EMBL" id="FPJA01000004">
    <property type="protein sequence ID" value="SFW20100.1"/>
    <property type="molecule type" value="Genomic_DNA"/>
</dbReference>
<dbReference type="InterPro" id="IPR036390">
    <property type="entry name" value="WH_DNA-bd_sf"/>
</dbReference>
<dbReference type="Proteomes" id="UP000182958">
    <property type="component" value="Unassembled WGS sequence"/>
</dbReference>
<keyword evidence="3" id="KW-1185">Reference proteome</keyword>
<dbReference type="PANTHER" id="PTHR33221:SF5">
    <property type="entry name" value="HTH-TYPE TRANSCRIPTIONAL REGULATOR ISCR"/>
    <property type="match status" value="1"/>
</dbReference>
<dbReference type="GO" id="GO:0003677">
    <property type="term" value="F:DNA binding"/>
    <property type="evidence" value="ECO:0007669"/>
    <property type="project" value="UniProtKB-KW"/>
</dbReference>
<protein>
    <submittedName>
        <fullName evidence="2">Transcriptional regulator, BadM/Rrf2 family</fullName>
    </submittedName>
</protein>
<dbReference type="GO" id="GO:0003700">
    <property type="term" value="F:DNA-binding transcription factor activity"/>
    <property type="evidence" value="ECO:0007669"/>
    <property type="project" value="TreeGrafter"/>
</dbReference>
<accession>A0A1K1MAC9</accession>
<evidence type="ECO:0000313" key="2">
    <source>
        <dbReference type="EMBL" id="SFW20100.1"/>
    </source>
</evidence>
<dbReference type="GO" id="GO:0005829">
    <property type="term" value="C:cytosol"/>
    <property type="evidence" value="ECO:0007669"/>
    <property type="project" value="TreeGrafter"/>
</dbReference>
<reference evidence="3" key="1">
    <citation type="submission" date="2016-11" db="EMBL/GenBank/DDBJ databases">
        <authorList>
            <person name="Varghese N."/>
            <person name="Submissions S."/>
        </authorList>
    </citation>
    <scope>NUCLEOTIDE SEQUENCE [LARGE SCALE GENOMIC DNA]</scope>
    <source>
        <strain evidence="3">C3</strain>
    </source>
</reference>
<gene>
    <name evidence="2" type="ORF">SAMN02910323_0693</name>
</gene>
<dbReference type="PROSITE" id="PS51197">
    <property type="entry name" value="HTH_RRF2_2"/>
    <property type="match status" value="1"/>
</dbReference>
<name>A0A1K1MAC9_SELRU</name>
<dbReference type="InterPro" id="IPR036388">
    <property type="entry name" value="WH-like_DNA-bd_sf"/>
</dbReference>
<keyword evidence="1" id="KW-0238">DNA-binding</keyword>
<dbReference type="AlphaFoldDB" id="A0A1K1MAC9"/>
<organism evidence="2 3">
    <name type="scientific">Selenomonas ruminantium</name>
    <dbReference type="NCBI Taxonomy" id="971"/>
    <lineage>
        <taxon>Bacteria</taxon>
        <taxon>Bacillati</taxon>
        <taxon>Bacillota</taxon>
        <taxon>Negativicutes</taxon>
        <taxon>Selenomonadales</taxon>
        <taxon>Selenomonadaceae</taxon>
        <taxon>Selenomonas</taxon>
    </lineage>
</organism>
<dbReference type="Pfam" id="PF02082">
    <property type="entry name" value="Rrf2"/>
    <property type="match status" value="1"/>
</dbReference>
<dbReference type="RefSeq" id="WP_037352124.1">
    <property type="nucleotide sequence ID" value="NZ_FPJA01000004.1"/>
</dbReference>
<evidence type="ECO:0000313" key="3">
    <source>
        <dbReference type="Proteomes" id="UP000182958"/>
    </source>
</evidence>
<dbReference type="SUPFAM" id="SSF46785">
    <property type="entry name" value="Winged helix' DNA-binding domain"/>
    <property type="match status" value="1"/>
</dbReference>